<dbReference type="PANTHER" id="PTHR37984">
    <property type="entry name" value="PROTEIN CBG26694"/>
    <property type="match status" value="1"/>
</dbReference>
<evidence type="ECO:0000313" key="7">
    <source>
        <dbReference type="EMBL" id="EEC16444.1"/>
    </source>
</evidence>
<evidence type="ECO:0000259" key="6">
    <source>
        <dbReference type="Pfam" id="PF17921"/>
    </source>
</evidence>
<dbReference type="EnsemblMetazoa" id="ISCW021881-RA">
    <property type="protein sequence ID" value="ISCW021881-PA"/>
    <property type="gene ID" value="ISCW021881"/>
</dbReference>
<dbReference type="OrthoDB" id="427924at2759"/>
<dbReference type="SUPFAM" id="SSF53098">
    <property type="entry name" value="Ribonuclease H-like"/>
    <property type="match status" value="1"/>
</dbReference>
<dbReference type="Proteomes" id="UP000001555">
    <property type="component" value="Unassembled WGS sequence"/>
</dbReference>
<dbReference type="InterPro" id="IPR036397">
    <property type="entry name" value="RNaseH_sf"/>
</dbReference>
<evidence type="ECO:0000256" key="1">
    <source>
        <dbReference type="ARBA" id="ARBA00012493"/>
    </source>
</evidence>
<proteinExistence type="predicted"/>
<dbReference type="InterPro" id="IPR012337">
    <property type="entry name" value="RNaseH-like_sf"/>
</dbReference>
<protein>
    <recommendedName>
        <fullName evidence="1">RNA-directed DNA polymerase</fullName>
        <ecNumber evidence="1">2.7.7.49</ecNumber>
    </recommendedName>
</protein>
<keyword evidence="3 7" id="KW-0548">Nucleotidyltransferase</keyword>
<dbReference type="InterPro" id="IPR050951">
    <property type="entry name" value="Retrovirus_Pol_polyprotein"/>
</dbReference>
<keyword evidence="5" id="KW-0255">Endonuclease</keyword>
<dbReference type="InterPro" id="IPR021109">
    <property type="entry name" value="Peptidase_aspartic_dom_sf"/>
</dbReference>
<dbReference type="Pfam" id="PF17921">
    <property type="entry name" value="Integrase_H2C2"/>
    <property type="match status" value="1"/>
</dbReference>
<feature type="domain" description="Integrase zinc-binding" evidence="6">
    <location>
        <begin position="218"/>
        <end position="273"/>
    </location>
</feature>
<dbReference type="VEuPathDB" id="VectorBase:ISCI021881"/>
<dbReference type="GO" id="GO:0003676">
    <property type="term" value="F:nucleic acid binding"/>
    <property type="evidence" value="ECO:0007669"/>
    <property type="project" value="InterPro"/>
</dbReference>
<keyword evidence="2 7" id="KW-0808">Transferase</keyword>
<dbReference type="EMBL" id="ABJB010048855">
    <property type="status" value="NOT_ANNOTATED_CDS"/>
    <property type="molecule type" value="Genomic_DNA"/>
</dbReference>
<evidence type="ECO:0000313" key="9">
    <source>
        <dbReference type="Proteomes" id="UP000001555"/>
    </source>
</evidence>
<dbReference type="InParanoid" id="B7QC72"/>
<name>B7QC72_IXOSC</name>
<evidence type="ECO:0000256" key="5">
    <source>
        <dbReference type="ARBA" id="ARBA00022759"/>
    </source>
</evidence>
<dbReference type="STRING" id="6945.B7QC72"/>
<keyword evidence="9" id="KW-1185">Reference proteome</keyword>
<dbReference type="EMBL" id="DS905184">
    <property type="protein sequence ID" value="EEC16444.1"/>
    <property type="molecule type" value="Genomic_DNA"/>
</dbReference>
<evidence type="ECO:0000256" key="4">
    <source>
        <dbReference type="ARBA" id="ARBA00022722"/>
    </source>
</evidence>
<dbReference type="VEuPathDB" id="VectorBase:ISCW021881"/>
<keyword evidence="5" id="KW-0378">Hydrolase</keyword>
<keyword evidence="4" id="KW-0540">Nuclease</keyword>
<reference evidence="8" key="2">
    <citation type="submission" date="2020-05" db="UniProtKB">
        <authorList>
            <consortium name="EnsemblMetazoa"/>
        </authorList>
    </citation>
    <scope>IDENTIFICATION</scope>
    <source>
        <strain evidence="8">wikel</strain>
    </source>
</reference>
<dbReference type="SUPFAM" id="SSF50630">
    <property type="entry name" value="Acid proteases"/>
    <property type="match status" value="1"/>
</dbReference>
<dbReference type="GO" id="GO:0003964">
    <property type="term" value="F:RNA-directed DNA polymerase activity"/>
    <property type="evidence" value="ECO:0007669"/>
    <property type="project" value="UniProtKB-EC"/>
</dbReference>
<organism>
    <name type="scientific">Ixodes scapularis</name>
    <name type="common">Black-legged tick</name>
    <name type="synonym">Deer tick</name>
    <dbReference type="NCBI Taxonomy" id="6945"/>
    <lineage>
        <taxon>Eukaryota</taxon>
        <taxon>Metazoa</taxon>
        <taxon>Ecdysozoa</taxon>
        <taxon>Arthropoda</taxon>
        <taxon>Chelicerata</taxon>
        <taxon>Arachnida</taxon>
        <taxon>Acari</taxon>
        <taxon>Parasitiformes</taxon>
        <taxon>Ixodida</taxon>
        <taxon>Ixodoidea</taxon>
        <taxon>Ixodidae</taxon>
        <taxon>Ixodinae</taxon>
        <taxon>Ixodes</taxon>
    </lineage>
</organism>
<reference evidence="7 9" key="1">
    <citation type="submission" date="2008-03" db="EMBL/GenBank/DDBJ databases">
        <title>Annotation of Ixodes scapularis.</title>
        <authorList>
            <consortium name="Ixodes scapularis Genome Project Consortium"/>
            <person name="Caler E."/>
            <person name="Hannick L.I."/>
            <person name="Bidwell S."/>
            <person name="Joardar V."/>
            <person name="Thiagarajan M."/>
            <person name="Amedeo P."/>
            <person name="Galinsky K.J."/>
            <person name="Schobel S."/>
            <person name="Inman J."/>
            <person name="Hostetler J."/>
            <person name="Miller J."/>
            <person name="Hammond M."/>
            <person name="Megy K."/>
            <person name="Lawson D."/>
            <person name="Kodira C."/>
            <person name="Sutton G."/>
            <person name="Meyer J."/>
            <person name="Hill C.A."/>
            <person name="Birren B."/>
            <person name="Nene V."/>
            <person name="Collins F."/>
            <person name="Alarcon-Chaidez F."/>
            <person name="Wikel S."/>
            <person name="Strausberg R."/>
        </authorList>
    </citation>
    <scope>NUCLEOTIDE SEQUENCE [LARGE SCALE GENOMIC DNA]</scope>
    <source>
        <strain evidence="9">Wikel</strain>
        <strain evidence="7">Wikel colony</strain>
    </source>
</reference>
<dbReference type="AlphaFoldDB" id="B7QC72"/>
<dbReference type="VEuPathDB" id="VectorBase:ISCP_029784"/>
<dbReference type="HOGENOM" id="CLU_848055_0_0_1"/>
<dbReference type="EC" id="2.7.7.49" evidence="1"/>
<dbReference type="PaxDb" id="6945-B7QC72"/>
<gene>
    <name evidence="7" type="ORF">IscW_ISCW021881</name>
</gene>
<dbReference type="FunFam" id="1.10.340.70:FF:000001">
    <property type="entry name" value="Retrovirus-related Pol polyprotein from transposon gypsy-like Protein"/>
    <property type="match status" value="1"/>
</dbReference>
<evidence type="ECO:0000256" key="2">
    <source>
        <dbReference type="ARBA" id="ARBA00022679"/>
    </source>
</evidence>
<dbReference type="Gene3D" id="1.10.340.70">
    <property type="match status" value="1"/>
</dbReference>
<dbReference type="Gene3D" id="3.30.420.10">
    <property type="entry name" value="Ribonuclease H-like superfamily/Ribonuclease H"/>
    <property type="match status" value="1"/>
</dbReference>
<evidence type="ECO:0000313" key="8">
    <source>
        <dbReference type="EnsemblMetazoa" id="ISCW021881-PA"/>
    </source>
</evidence>
<dbReference type="PANTHER" id="PTHR37984:SF5">
    <property type="entry name" value="PROTEIN NYNRIN-LIKE"/>
    <property type="match status" value="1"/>
</dbReference>
<dbReference type="GO" id="GO:0004519">
    <property type="term" value="F:endonuclease activity"/>
    <property type="evidence" value="ECO:0007669"/>
    <property type="project" value="UniProtKB-KW"/>
</dbReference>
<sequence>MSLRWVDLLVADRPLKACLDSGAEITVLRLETVPAACLEQSKGTIKLKGAFGQVVTADSAYVPLSLVVEGESAGQQVLTLCAITDELSDSLGALLTPEVYEELLQVRSVLEREAVEIQVMENEMDQDFRRTPKDTLEDKVFECETTENEDATDVDAVEVDLDQPEIGPRDECFAREQWDDPTLSDAWEQARDGTHGMLVEDGLLFHRDEFEGKSCKLPSTRRRSVLELAHDTPCGGHFSQRKTKQRIRSAFFWPTMAADVKRHCQTCHTCQTFSRKQVTDRVPITPLTRPEQPFQVVYMDCIGPLEPPSARGYRYALSVVDLCTRWAE</sequence>
<dbReference type="InterPro" id="IPR041588">
    <property type="entry name" value="Integrase_H2C2"/>
</dbReference>
<evidence type="ECO:0000256" key="3">
    <source>
        <dbReference type="ARBA" id="ARBA00022695"/>
    </source>
</evidence>
<accession>B7QC72</accession>